<evidence type="ECO:0000256" key="1">
    <source>
        <dbReference type="SAM" id="MobiDB-lite"/>
    </source>
</evidence>
<dbReference type="OrthoDB" id="5464807at2"/>
<protein>
    <recommendedName>
        <fullName evidence="4">Ice-binding protein C-terminal domain-containing protein</fullName>
    </recommendedName>
</protein>
<dbReference type="NCBIfam" id="TIGR02595">
    <property type="entry name" value="PEP_CTERM"/>
    <property type="match status" value="1"/>
</dbReference>
<dbReference type="RefSeq" id="WP_101522941.1">
    <property type="nucleotide sequence ID" value="NZ_PKLZ01000024.1"/>
</dbReference>
<gene>
    <name evidence="5" type="ORF">CWI75_18145</name>
</gene>
<feature type="signal peptide" evidence="3">
    <location>
        <begin position="1"/>
        <end position="25"/>
    </location>
</feature>
<feature type="chain" id="PRO_5014878903" description="Ice-binding protein C-terminal domain-containing protein" evidence="3">
    <location>
        <begin position="26"/>
        <end position="351"/>
    </location>
</feature>
<proteinExistence type="predicted"/>
<evidence type="ECO:0000313" key="5">
    <source>
        <dbReference type="EMBL" id="PLW80949.1"/>
    </source>
</evidence>
<dbReference type="Pfam" id="PF07589">
    <property type="entry name" value="PEP-CTERM"/>
    <property type="match status" value="1"/>
</dbReference>
<organism evidence="5 6">
    <name type="scientific">Kineobactrum sediminis</name>
    <dbReference type="NCBI Taxonomy" id="1905677"/>
    <lineage>
        <taxon>Bacteria</taxon>
        <taxon>Pseudomonadati</taxon>
        <taxon>Pseudomonadota</taxon>
        <taxon>Gammaproteobacteria</taxon>
        <taxon>Cellvibrionales</taxon>
        <taxon>Halieaceae</taxon>
        <taxon>Kineobactrum</taxon>
    </lineage>
</organism>
<accession>A0A2N5XXW8</accession>
<feature type="domain" description="Ice-binding protein C-terminal" evidence="4">
    <location>
        <begin position="326"/>
        <end position="349"/>
    </location>
</feature>
<feature type="transmembrane region" description="Helical" evidence="2">
    <location>
        <begin position="327"/>
        <end position="346"/>
    </location>
</feature>
<evidence type="ECO:0000259" key="4">
    <source>
        <dbReference type="Pfam" id="PF07589"/>
    </source>
</evidence>
<keyword evidence="2" id="KW-0472">Membrane</keyword>
<feature type="region of interest" description="Disordered" evidence="1">
    <location>
        <begin position="85"/>
        <end position="137"/>
    </location>
</feature>
<sequence length="351" mass="37441">MKLTKRKYFNSKILAAAALALPLQAAAVILPPSNEMTTIQYGDFVAYSLDLIEQCAAAGDPRCLPSSGEIPANAGFTKTQLTILTGENGDPQTTNQPEPLPDDTPADNAFASPSGNQSTTFEMGSTLSPEPTPDFTADGDLDGTWEIQIGALRKYLDNNDLVFIFDNAQQGDAENQWLQIWAQAIIYDPFGDDQGCFEFHLSTDPGCPAGGPVPPTDAFNPGSYVTAFTSYCVNKDTGATFFDPDATTGTSSNYCDNNNGYYVNGNIGSADADNAVFSRTLNDQIFAASTGDDWILSLDVRTANNNGGAETLWICDNCRIDPQITSIPAPGSVALFGAALLGLVAIRRRRP</sequence>
<keyword evidence="3" id="KW-0732">Signal</keyword>
<dbReference type="AlphaFoldDB" id="A0A2N5XXW8"/>
<evidence type="ECO:0000256" key="2">
    <source>
        <dbReference type="SAM" id="Phobius"/>
    </source>
</evidence>
<keyword evidence="2" id="KW-0812">Transmembrane</keyword>
<reference evidence="6" key="1">
    <citation type="submission" date="2017-11" db="EMBL/GenBank/DDBJ databases">
        <title>The draft genome sequence of Chromatocurvus sp. F02.</title>
        <authorList>
            <person name="Du Z.-J."/>
            <person name="Chang Y.-Q."/>
        </authorList>
    </citation>
    <scope>NUCLEOTIDE SEQUENCE [LARGE SCALE GENOMIC DNA]</scope>
    <source>
        <strain evidence="6">F02</strain>
    </source>
</reference>
<dbReference type="Proteomes" id="UP000234845">
    <property type="component" value="Unassembled WGS sequence"/>
</dbReference>
<comment type="caution">
    <text evidence="5">The sequence shown here is derived from an EMBL/GenBank/DDBJ whole genome shotgun (WGS) entry which is preliminary data.</text>
</comment>
<keyword evidence="2" id="KW-1133">Transmembrane helix</keyword>
<feature type="compositionally biased region" description="Polar residues" evidence="1">
    <location>
        <begin position="85"/>
        <end position="97"/>
    </location>
</feature>
<name>A0A2N5XXW8_9GAMM</name>
<dbReference type="EMBL" id="PKLZ01000024">
    <property type="protein sequence ID" value="PLW80949.1"/>
    <property type="molecule type" value="Genomic_DNA"/>
</dbReference>
<feature type="compositionally biased region" description="Polar residues" evidence="1">
    <location>
        <begin position="111"/>
        <end position="129"/>
    </location>
</feature>
<evidence type="ECO:0000256" key="3">
    <source>
        <dbReference type="SAM" id="SignalP"/>
    </source>
</evidence>
<dbReference type="InterPro" id="IPR013424">
    <property type="entry name" value="Ice-binding_C"/>
</dbReference>
<keyword evidence="6" id="KW-1185">Reference proteome</keyword>
<evidence type="ECO:0000313" key="6">
    <source>
        <dbReference type="Proteomes" id="UP000234845"/>
    </source>
</evidence>